<reference evidence="2 3" key="1">
    <citation type="journal article" date="2015" name="PLoS ONE">
        <title>Lysis to Kill: Evaluation of the Lytic Abilities, and Genomics of Nine Bacteriophages Infective for Gordonia spp. and Their Potential Use in Activated Sludge Foam Biocontrol.</title>
        <authorList>
            <person name="Dyson Z.A."/>
            <person name="Tucci J."/>
            <person name="Seviour R.J."/>
            <person name="Petrovski S."/>
        </authorList>
    </citation>
    <scope>NUCLEOTIDE SEQUENCE [LARGE SCALE GENOMIC DNA]</scope>
</reference>
<gene>
    <name evidence="2" type="ORF">GMA5_5</name>
</gene>
<sequence>MTFRTVYGNTYSENGWRMCNADETVVVRVADMPLRVRGGYAAEALGAWARWYHENVEPIDRYKPLDDWGWSQTNDVGTSNHLSGTAIDLNATQYPWGARVMPAERIRKVRTGLRLFEGVIFWGADWDRADEMHFQLNGGTAAGTGASAKLADFCRRRIRDGRLIGEDDMSDADVNKIVDRIEGFIKAYLGPNNSDTKDVREQLTGSRDLVYVTDPHSGKRVVDLAASYRGFQQTGGRSMLDTVAAIGAAVGVPNCHDTKAVR</sequence>
<dbReference type="Gene3D" id="3.30.1380.10">
    <property type="match status" value="1"/>
</dbReference>
<dbReference type="InterPro" id="IPR009045">
    <property type="entry name" value="Zn_M74/Hedgehog-like"/>
</dbReference>
<dbReference type="EMBL" id="KR053198">
    <property type="protein sequence ID" value="AKI28619.1"/>
    <property type="molecule type" value="Genomic_DNA"/>
</dbReference>
<dbReference type="GO" id="GO:0008233">
    <property type="term" value="F:peptidase activity"/>
    <property type="evidence" value="ECO:0007669"/>
    <property type="project" value="InterPro"/>
</dbReference>
<name>A0A0K0MWR8_9CAUD</name>
<organism evidence="2 3">
    <name type="scientific">Gordonia phage GMA5</name>
    <dbReference type="NCBI Taxonomy" id="1647472"/>
    <lineage>
        <taxon>Viruses</taxon>
        <taxon>Duplodnaviria</taxon>
        <taxon>Heunggongvirae</taxon>
        <taxon>Uroviricota</taxon>
        <taxon>Caudoviricetes</taxon>
        <taxon>Grutrevirus</taxon>
        <taxon>Grutrevirus GMA5</taxon>
    </lineage>
</organism>
<accession>A0A0K0MWR8</accession>
<dbReference type="OrthoDB" id="6742at10239"/>
<keyword evidence="3" id="KW-1185">Reference proteome</keyword>
<dbReference type="Proteomes" id="UP000207679">
    <property type="component" value="Segment"/>
</dbReference>
<dbReference type="InterPro" id="IPR039561">
    <property type="entry name" value="Peptidase_M15C"/>
</dbReference>
<proteinExistence type="predicted"/>
<evidence type="ECO:0000313" key="2">
    <source>
        <dbReference type="EMBL" id="AKI28619.1"/>
    </source>
</evidence>
<evidence type="ECO:0000259" key="1">
    <source>
        <dbReference type="Pfam" id="PF13539"/>
    </source>
</evidence>
<dbReference type="KEGG" id="vg:28800018"/>
<dbReference type="GeneID" id="28800018"/>
<evidence type="ECO:0000313" key="3">
    <source>
        <dbReference type="Proteomes" id="UP000207679"/>
    </source>
</evidence>
<dbReference type="SUPFAM" id="SSF55166">
    <property type="entry name" value="Hedgehog/DD-peptidase"/>
    <property type="match status" value="1"/>
</dbReference>
<dbReference type="RefSeq" id="YP_009273602.1">
    <property type="nucleotide sequence ID" value="NC_030907.1"/>
</dbReference>
<dbReference type="Pfam" id="PF13539">
    <property type="entry name" value="Peptidase_M15_4"/>
    <property type="match status" value="1"/>
</dbReference>
<feature type="domain" description="Peptidase M15C" evidence="1">
    <location>
        <begin position="78"/>
        <end position="136"/>
    </location>
</feature>
<protein>
    <submittedName>
        <fullName evidence="2">Putative lysin</fullName>
    </submittedName>
</protein>